<dbReference type="PANTHER" id="PTHR41251:SF1">
    <property type="entry name" value="NON-HOMOLOGOUS END JOINING PROTEIN KU"/>
    <property type="match status" value="1"/>
</dbReference>
<reference evidence="2 3" key="1">
    <citation type="submission" date="2024-04" db="EMBL/GenBank/DDBJ databases">
        <title>Defined microbial consortia suppress multidrug-resistant proinflammatory Enterobacteriaceae via ecological control.</title>
        <authorList>
            <person name="Furuichi M."/>
            <person name="Kawaguchi T."/>
            <person name="Pust M."/>
            <person name="Yasuma K."/>
            <person name="Plichta D."/>
            <person name="Hasegawa N."/>
            <person name="Ohya T."/>
            <person name="Bhattarai S."/>
            <person name="Sasajima S."/>
            <person name="Aoto Y."/>
            <person name="Tuganbaev T."/>
            <person name="Yaginuma M."/>
            <person name="Ueda M."/>
            <person name="Okahashi N."/>
            <person name="Amafuji K."/>
            <person name="Kiridooshi Y."/>
            <person name="Sugita K."/>
            <person name="Strazar M."/>
            <person name="Skelly A."/>
            <person name="Suda W."/>
            <person name="Hattori M."/>
            <person name="Nakamoto N."/>
            <person name="Caballero S."/>
            <person name="Norman J."/>
            <person name="Olle B."/>
            <person name="Tanoue T."/>
            <person name="Arita M."/>
            <person name="Bucci V."/>
            <person name="Atarashi K."/>
            <person name="Xavier R."/>
            <person name="Honda K."/>
        </authorList>
    </citation>
    <scope>NUCLEOTIDE SEQUENCE [LARGE SCALE GENOMIC DNA]</scope>
    <source>
        <strain evidence="3">k04-0078-D8-1</strain>
    </source>
</reference>
<proteinExistence type="predicted"/>
<evidence type="ECO:0000313" key="3">
    <source>
        <dbReference type="Proteomes" id="UP001600943"/>
    </source>
</evidence>
<organism evidence="2 3">
    <name type="scientific">Blautia hominis</name>
    <dbReference type="NCBI Taxonomy" id="2025493"/>
    <lineage>
        <taxon>Bacteria</taxon>
        <taxon>Bacillati</taxon>
        <taxon>Bacillota</taxon>
        <taxon>Clostridia</taxon>
        <taxon>Lachnospirales</taxon>
        <taxon>Lachnospiraceae</taxon>
        <taxon>Blautia</taxon>
    </lineage>
</organism>
<keyword evidence="3" id="KW-1185">Reference proteome</keyword>
<dbReference type="InterPro" id="IPR009187">
    <property type="entry name" value="Prok_Ku"/>
</dbReference>
<dbReference type="SUPFAM" id="SSF100939">
    <property type="entry name" value="SPOC domain-like"/>
    <property type="match status" value="1"/>
</dbReference>
<feature type="compositionally biased region" description="Polar residues" evidence="1">
    <location>
        <begin position="86"/>
        <end position="95"/>
    </location>
</feature>
<evidence type="ECO:0008006" key="4">
    <source>
        <dbReference type="Google" id="ProtNLM"/>
    </source>
</evidence>
<dbReference type="Proteomes" id="UP001600943">
    <property type="component" value="Unassembled WGS sequence"/>
</dbReference>
<dbReference type="EMBL" id="BAABYW010000001">
    <property type="protein sequence ID" value="GAA6408839.1"/>
    <property type="molecule type" value="Genomic_DNA"/>
</dbReference>
<evidence type="ECO:0000313" key="2">
    <source>
        <dbReference type="EMBL" id="GAA6408839.1"/>
    </source>
</evidence>
<comment type="caution">
    <text evidence="2">The sequence shown here is derived from an EMBL/GenBank/DDBJ whole genome shotgun (WGS) entry which is preliminary data.</text>
</comment>
<evidence type="ECO:0000256" key="1">
    <source>
        <dbReference type="SAM" id="MobiDB-lite"/>
    </source>
</evidence>
<dbReference type="InterPro" id="IPR016194">
    <property type="entry name" value="SPOC-like_C_dom_sf"/>
</dbReference>
<gene>
    <name evidence="2" type="ORF">K040078D81_29560</name>
</gene>
<dbReference type="PANTHER" id="PTHR41251">
    <property type="entry name" value="NON-HOMOLOGOUS END JOINING PROTEIN KU"/>
    <property type="match status" value="1"/>
</dbReference>
<dbReference type="Gene3D" id="1.10.1600.10">
    <property type="match status" value="1"/>
</dbReference>
<protein>
    <recommendedName>
        <fullName evidence="4">Ku protein</fullName>
    </recommendedName>
</protein>
<feature type="compositionally biased region" description="Basic residues" evidence="1">
    <location>
        <begin position="98"/>
        <end position="108"/>
    </location>
</feature>
<name>A0ABQ0BBK8_9FIRM</name>
<feature type="region of interest" description="Disordered" evidence="1">
    <location>
        <begin position="86"/>
        <end position="108"/>
    </location>
</feature>
<sequence length="108" mass="12398">MFFADEIKEMPKDIAHPDLTEPEMNMAKTLVNSMVQNFNPEQYHNEYQKRLREIIEAKINGEEITAAPEERPSNVIDLMEALQKSLNQVGTNGDNTPPKKRRTRKATA</sequence>
<accession>A0ABQ0BBK8</accession>